<keyword evidence="4 7" id="KW-0812">Transmembrane</keyword>
<proteinExistence type="inferred from homology"/>
<dbReference type="SUPFAM" id="SSF161098">
    <property type="entry name" value="MetI-like"/>
    <property type="match status" value="1"/>
</dbReference>
<protein>
    <submittedName>
        <fullName evidence="9">Sugar ABC transporter permease</fullName>
    </submittedName>
</protein>
<accession>A0ABR8T437</accession>
<dbReference type="PROSITE" id="PS50928">
    <property type="entry name" value="ABC_TM1"/>
    <property type="match status" value="1"/>
</dbReference>
<evidence type="ECO:0000256" key="7">
    <source>
        <dbReference type="RuleBase" id="RU363032"/>
    </source>
</evidence>
<dbReference type="CDD" id="cd06261">
    <property type="entry name" value="TM_PBP2"/>
    <property type="match status" value="1"/>
</dbReference>
<dbReference type="Pfam" id="PF00528">
    <property type="entry name" value="BPD_transp_1"/>
    <property type="match status" value="1"/>
</dbReference>
<dbReference type="Proteomes" id="UP000608071">
    <property type="component" value="Unassembled WGS sequence"/>
</dbReference>
<evidence type="ECO:0000256" key="6">
    <source>
        <dbReference type="ARBA" id="ARBA00023136"/>
    </source>
</evidence>
<keyword evidence="3" id="KW-1003">Cell membrane</keyword>
<evidence type="ECO:0000313" key="9">
    <source>
        <dbReference type="EMBL" id="MBD7970535.1"/>
    </source>
</evidence>
<dbReference type="PANTHER" id="PTHR30193">
    <property type="entry name" value="ABC TRANSPORTER PERMEASE PROTEIN"/>
    <property type="match status" value="1"/>
</dbReference>
<evidence type="ECO:0000256" key="2">
    <source>
        <dbReference type="ARBA" id="ARBA00022448"/>
    </source>
</evidence>
<dbReference type="PANTHER" id="PTHR30193:SF37">
    <property type="entry name" value="INNER MEMBRANE ABC TRANSPORTER PERMEASE PROTEIN YCJO"/>
    <property type="match status" value="1"/>
</dbReference>
<gene>
    <name evidence="9" type="ORF">H9647_20930</name>
</gene>
<feature type="transmembrane region" description="Helical" evidence="7">
    <location>
        <begin position="264"/>
        <end position="283"/>
    </location>
</feature>
<feature type="transmembrane region" description="Helical" evidence="7">
    <location>
        <begin position="152"/>
        <end position="177"/>
    </location>
</feature>
<comment type="caution">
    <text evidence="9">The sequence shown here is derived from an EMBL/GenBank/DDBJ whole genome shotgun (WGS) entry which is preliminary data.</text>
</comment>
<feature type="transmembrane region" description="Helical" evidence="7">
    <location>
        <begin position="103"/>
        <end position="123"/>
    </location>
</feature>
<dbReference type="InterPro" id="IPR000515">
    <property type="entry name" value="MetI-like"/>
</dbReference>
<sequence>MGVRKSIYWFFVPGLLLYLTFFIYPTLKGLYYSFTDWDGMSETLNFVGLRNYVHVAENTIFHKALGNNLKFMFSVVIVQTLVSLVLALLLVRNTKVNIGLRALYFFPTILSSAAVGFIGTYLYDPNSGLLNAVLNQIGLSFLSNNWLGDPSIAIYSVAGIQAWAHIGQMIILFVAGLHGIPEELNEAARLDGGNRWQIFRFVTWPLLAPAATLVIAYTTIQSFKAFDLIYVMTRGGPSYSTEILSTYIYSAAFQNYNFGHASAASIYFLAIIALVTFVQFKALRSDKLPN</sequence>
<evidence type="ECO:0000256" key="4">
    <source>
        <dbReference type="ARBA" id="ARBA00022692"/>
    </source>
</evidence>
<feature type="transmembrane region" description="Helical" evidence="7">
    <location>
        <begin position="71"/>
        <end position="91"/>
    </location>
</feature>
<dbReference type="InterPro" id="IPR035906">
    <property type="entry name" value="MetI-like_sf"/>
</dbReference>
<dbReference type="RefSeq" id="WP_191803721.1">
    <property type="nucleotide sequence ID" value="NZ_JACSQL010000013.1"/>
</dbReference>
<comment type="subcellular location">
    <subcellularLocation>
        <location evidence="1 7">Cell membrane</location>
        <topology evidence="1 7">Multi-pass membrane protein</topology>
    </subcellularLocation>
</comment>
<name>A0ABR8T437_9BACL</name>
<organism evidence="9 10">
    <name type="scientific">Paenibacillus gallinarum</name>
    <dbReference type="NCBI Taxonomy" id="2762232"/>
    <lineage>
        <taxon>Bacteria</taxon>
        <taxon>Bacillati</taxon>
        <taxon>Bacillota</taxon>
        <taxon>Bacilli</taxon>
        <taxon>Bacillales</taxon>
        <taxon>Paenibacillaceae</taxon>
        <taxon>Paenibacillus</taxon>
    </lineage>
</organism>
<feature type="transmembrane region" description="Helical" evidence="7">
    <location>
        <begin position="7"/>
        <end position="27"/>
    </location>
</feature>
<dbReference type="Gene3D" id="1.10.3720.10">
    <property type="entry name" value="MetI-like"/>
    <property type="match status" value="1"/>
</dbReference>
<evidence type="ECO:0000256" key="5">
    <source>
        <dbReference type="ARBA" id="ARBA00022989"/>
    </source>
</evidence>
<keyword evidence="5 7" id="KW-1133">Transmembrane helix</keyword>
<dbReference type="InterPro" id="IPR051393">
    <property type="entry name" value="ABC_transporter_permease"/>
</dbReference>
<evidence type="ECO:0000313" key="10">
    <source>
        <dbReference type="Proteomes" id="UP000608071"/>
    </source>
</evidence>
<evidence type="ECO:0000256" key="3">
    <source>
        <dbReference type="ARBA" id="ARBA00022475"/>
    </source>
</evidence>
<reference evidence="9 10" key="1">
    <citation type="submission" date="2020-08" db="EMBL/GenBank/DDBJ databases">
        <title>A Genomic Blueprint of the Chicken Gut Microbiome.</title>
        <authorList>
            <person name="Gilroy R."/>
            <person name="Ravi A."/>
            <person name="Getino M."/>
            <person name="Pursley I."/>
            <person name="Horton D.L."/>
            <person name="Alikhan N.-F."/>
            <person name="Baker D."/>
            <person name="Gharbi K."/>
            <person name="Hall N."/>
            <person name="Watson M."/>
            <person name="Adriaenssens E.M."/>
            <person name="Foster-Nyarko E."/>
            <person name="Jarju S."/>
            <person name="Secka A."/>
            <person name="Antonio M."/>
            <person name="Oren A."/>
            <person name="Chaudhuri R."/>
            <person name="La Ragione R.M."/>
            <person name="Hildebrand F."/>
            <person name="Pallen M.J."/>
        </authorList>
    </citation>
    <scope>NUCLEOTIDE SEQUENCE [LARGE SCALE GENOMIC DNA]</scope>
    <source>
        <strain evidence="9 10">Sa2BVA9</strain>
    </source>
</reference>
<feature type="domain" description="ABC transmembrane type-1" evidence="8">
    <location>
        <begin position="65"/>
        <end position="279"/>
    </location>
</feature>
<dbReference type="EMBL" id="JACSQL010000013">
    <property type="protein sequence ID" value="MBD7970535.1"/>
    <property type="molecule type" value="Genomic_DNA"/>
</dbReference>
<comment type="similarity">
    <text evidence="7">Belongs to the binding-protein-dependent transport system permease family.</text>
</comment>
<keyword evidence="10" id="KW-1185">Reference proteome</keyword>
<evidence type="ECO:0000259" key="8">
    <source>
        <dbReference type="PROSITE" id="PS50928"/>
    </source>
</evidence>
<evidence type="ECO:0000256" key="1">
    <source>
        <dbReference type="ARBA" id="ARBA00004651"/>
    </source>
</evidence>
<keyword evidence="2 7" id="KW-0813">Transport</keyword>
<keyword evidence="6 7" id="KW-0472">Membrane</keyword>
<feature type="transmembrane region" description="Helical" evidence="7">
    <location>
        <begin position="198"/>
        <end position="220"/>
    </location>
</feature>